<gene>
    <name evidence="2" type="ORF">SPSK_03646</name>
</gene>
<organism evidence="2 3">
    <name type="scientific">Sporothrix schenckii 1099-18</name>
    <dbReference type="NCBI Taxonomy" id="1397361"/>
    <lineage>
        <taxon>Eukaryota</taxon>
        <taxon>Fungi</taxon>
        <taxon>Dikarya</taxon>
        <taxon>Ascomycota</taxon>
        <taxon>Pezizomycotina</taxon>
        <taxon>Sordariomycetes</taxon>
        <taxon>Sordariomycetidae</taxon>
        <taxon>Ophiostomatales</taxon>
        <taxon>Ophiostomataceae</taxon>
        <taxon>Sporothrix</taxon>
    </lineage>
</organism>
<evidence type="ECO:0000256" key="1">
    <source>
        <dbReference type="SAM" id="MobiDB-lite"/>
    </source>
</evidence>
<dbReference type="EMBL" id="AXCR01000010">
    <property type="protein sequence ID" value="KJR82726.1"/>
    <property type="molecule type" value="Genomic_DNA"/>
</dbReference>
<dbReference type="RefSeq" id="XP_016585402.1">
    <property type="nucleotide sequence ID" value="XM_016730481.1"/>
</dbReference>
<dbReference type="KEGG" id="ssck:SPSK_03646"/>
<dbReference type="GeneID" id="27665758"/>
<dbReference type="Proteomes" id="UP000033710">
    <property type="component" value="Unassembled WGS sequence"/>
</dbReference>
<dbReference type="AlphaFoldDB" id="A0A0F2M3J7"/>
<reference evidence="2 3" key="1">
    <citation type="journal article" date="2014" name="BMC Genomics">
        <title>Comparative genomics of the major fungal agents of human and animal Sporotrichosis: Sporothrix schenckii and Sporothrix brasiliensis.</title>
        <authorList>
            <person name="Teixeira M.M."/>
            <person name="de Almeida L.G."/>
            <person name="Kubitschek-Barreira P."/>
            <person name="Alves F.L."/>
            <person name="Kioshima E.S."/>
            <person name="Abadio A.K."/>
            <person name="Fernandes L."/>
            <person name="Derengowski L.S."/>
            <person name="Ferreira K.S."/>
            <person name="Souza R.C."/>
            <person name="Ruiz J.C."/>
            <person name="de Andrade N.C."/>
            <person name="Paes H.C."/>
            <person name="Nicola A.M."/>
            <person name="Albuquerque P."/>
            <person name="Gerber A.L."/>
            <person name="Martins V.P."/>
            <person name="Peconick L.D."/>
            <person name="Neto A.V."/>
            <person name="Chaucanez C.B."/>
            <person name="Silva P.A."/>
            <person name="Cunha O.L."/>
            <person name="de Oliveira F.F."/>
            <person name="dos Santos T.C."/>
            <person name="Barros A.L."/>
            <person name="Soares M.A."/>
            <person name="de Oliveira L.M."/>
            <person name="Marini M.M."/>
            <person name="Villalobos-Duno H."/>
            <person name="Cunha M.M."/>
            <person name="de Hoog S."/>
            <person name="da Silveira J.F."/>
            <person name="Henrissat B."/>
            <person name="Nino-Vega G.A."/>
            <person name="Cisalpino P.S."/>
            <person name="Mora-Montes H.M."/>
            <person name="Almeida S.R."/>
            <person name="Stajich J.E."/>
            <person name="Lopes-Bezerra L.M."/>
            <person name="Vasconcelos A.T."/>
            <person name="Felipe M.S."/>
        </authorList>
    </citation>
    <scope>NUCLEOTIDE SEQUENCE [LARGE SCALE GENOMIC DNA]</scope>
    <source>
        <strain evidence="2 3">1099-18</strain>
    </source>
</reference>
<sequence length="176" mass="19812">MESTDKAEGDEMRGPKRQGLPMINYEWFIGDNGQRTGGESKRSKEERHKTLSALTENEPGDHSIATRPWIDWTRSYQRKAGSQSRTTKSRRWRLWHSRVNRAGRIGVDASPLVVAGGGALLLNLHQPLSRVLTSKRLQLSCNPAMAYFVHLKAFLHLSPHCQSPPGAVHPWSIPIN</sequence>
<comment type="caution">
    <text evidence="2">The sequence shown here is derived from an EMBL/GenBank/DDBJ whole genome shotgun (WGS) entry which is preliminary data.</text>
</comment>
<name>A0A0F2M3J7_SPOSC</name>
<feature type="region of interest" description="Disordered" evidence="1">
    <location>
        <begin position="29"/>
        <end position="60"/>
    </location>
</feature>
<reference evidence="2 3" key="2">
    <citation type="journal article" date="2015" name="Eukaryot. Cell">
        <title>Asexual propagation of a virulent clone complex in a human and feline outbreak of sporotrichosis.</title>
        <authorList>
            <person name="Teixeira Mde M."/>
            <person name="Rodrigues A.M."/>
            <person name="Tsui C.K."/>
            <person name="de Almeida L.G."/>
            <person name="Van Diepeningen A.D."/>
            <person name="van den Ende B.G."/>
            <person name="Fernandes G.F."/>
            <person name="Kano R."/>
            <person name="Hamelin R.C."/>
            <person name="Lopes-Bezerra L.M."/>
            <person name="Vasconcelos A.T."/>
            <person name="de Hoog S."/>
            <person name="de Camargo Z.P."/>
            <person name="Felipe M.S."/>
        </authorList>
    </citation>
    <scope>NUCLEOTIDE SEQUENCE [LARGE SCALE GENOMIC DNA]</scope>
    <source>
        <strain evidence="2 3">1099-18</strain>
    </source>
</reference>
<accession>A0A0F2M3J7</accession>
<protein>
    <submittedName>
        <fullName evidence="2">Uncharacterized protein</fullName>
    </submittedName>
</protein>
<evidence type="ECO:0000313" key="3">
    <source>
        <dbReference type="Proteomes" id="UP000033710"/>
    </source>
</evidence>
<feature type="compositionally biased region" description="Basic and acidic residues" evidence="1">
    <location>
        <begin position="38"/>
        <end position="49"/>
    </location>
</feature>
<dbReference type="VEuPathDB" id="FungiDB:SPSK_03646"/>
<proteinExistence type="predicted"/>
<evidence type="ECO:0000313" key="2">
    <source>
        <dbReference type="EMBL" id="KJR82726.1"/>
    </source>
</evidence>